<evidence type="ECO:0000313" key="3">
    <source>
        <dbReference type="EMBL" id="TQR87059.1"/>
    </source>
</evidence>
<dbReference type="Gene3D" id="1.10.260.40">
    <property type="entry name" value="lambda repressor-like DNA-binding domains"/>
    <property type="match status" value="1"/>
</dbReference>
<evidence type="ECO:0000256" key="1">
    <source>
        <dbReference type="SAM" id="MobiDB-lite"/>
    </source>
</evidence>
<comment type="caution">
    <text evidence="3">The sequence shown here is derived from an EMBL/GenBank/DDBJ whole genome shotgun (WGS) entry which is preliminary data.</text>
</comment>
<dbReference type="PROSITE" id="PS50943">
    <property type="entry name" value="HTH_CROC1"/>
    <property type="match status" value="1"/>
</dbReference>
<feature type="region of interest" description="Disordered" evidence="1">
    <location>
        <begin position="105"/>
        <end position="136"/>
    </location>
</feature>
<dbReference type="AlphaFoldDB" id="A0A544W490"/>
<dbReference type="RefSeq" id="WP_142551631.1">
    <property type="nucleotide sequence ID" value="NZ_VIFX01000008.1"/>
</dbReference>
<dbReference type="CDD" id="cd00093">
    <property type="entry name" value="HTH_XRE"/>
    <property type="match status" value="1"/>
</dbReference>
<sequence length="136" mass="14555">MAESTWWQYVLTVTGGAAQKDIAETTGIDQSSISRWQRGATTPRAEAVVALARAYGHSPVEALVAAGYLERDELGVVELTTLTGDLSRVSVDSLLSELRRRVLGSQDSQAWPAGWAADDSSVGGSQYRQESGDLGR</sequence>
<dbReference type="Pfam" id="PF01381">
    <property type="entry name" value="HTH_3"/>
    <property type="match status" value="1"/>
</dbReference>
<accession>A0A544W490</accession>
<feature type="domain" description="HTH cro/C1-type" evidence="2">
    <location>
        <begin position="19"/>
        <end position="62"/>
    </location>
</feature>
<keyword evidence="4" id="KW-1185">Reference proteome</keyword>
<dbReference type="InterPro" id="IPR010982">
    <property type="entry name" value="Lambda_DNA-bd_dom_sf"/>
</dbReference>
<proteinExistence type="predicted"/>
<evidence type="ECO:0000313" key="4">
    <source>
        <dbReference type="Proteomes" id="UP000315759"/>
    </source>
</evidence>
<reference evidence="3 4" key="1">
    <citation type="submission" date="2018-10" db="EMBL/GenBank/DDBJ databases">
        <title>Draft genome of Mycobacterium hodleri strain B.</title>
        <authorList>
            <person name="Amande T.J."/>
            <person name="Mcgenity T.J."/>
        </authorList>
    </citation>
    <scope>NUCLEOTIDE SEQUENCE [LARGE SCALE GENOMIC DNA]</scope>
    <source>
        <strain evidence="3 4">B</strain>
    </source>
</reference>
<name>A0A544W490_9MYCO</name>
<dbReference type="Proteomes" id="UP000315759">
    <property type="component" value="Unassembled WGS sequence"/>
</dbReference>
<dbReference type="SUPFAM" id="SSF47413">
    <property type="entry name" value="lambda repressor-like DNA-binding domains"/>
    <property type="match status" value="1"/>
</dbReference>
<dbReference type="GO" id="GO:0003677">
    <property type="term" value="F:DNA binding"/>
    <property type="evidence" value="ECO:0007669"/>
    <property type="project" value="InterPro"/>
</dbReference>
<organism evidence="3 4">
    <name type="scientific">Mycolicibacterium hodleri</name>
    <dbReference type="NCBI Taxonomy" id="49897"/>
    <lineage>
        <taxon>Bacteria</taxon>
        <taxon>Bacillati</taxon>
        <taxon>Actinomycetota</taxon>
        <taxon>Actinomycetes</taxon>
        <taxon>Mycobacteriales</taxon>
        <taxon>Mycobacteriaceae</taxon>
        <taxon>Mycolicibacterium</taxon>
    </lineage>
</organism>
<dbReference type="EMBL" id="VIFX01000008">
    <property type="protein sequence ID" value="TQR87059.1"/>
    <property type="molecule type" value="Genomic_DNA"/>
</dbReference>
<evidence type="ECO:0000259" key="2">
    <source>
        <dbReference type="PROSITE" id="PS50943"/>
    </source>
</evidence>
<gene>
    <name evidence="3" type="ORF">D8S82_08335</name>
</gene>
<protein>
    <submittedName>
        <fullName evidence="3">Helix-turn-helix domain-containing protein</fullName>
    </submittedName>
</protein>
<dbReference type="InterPro" id="IPR001387">
    <property type="entry name" value="Cro/C1-type_HTH"/>
</dbReference>